<sequence>MEKYIVVDIETTGMNPIYSKITEIGAIKVYKDRVETYNELINPLISIPDEIVKLTGIDDLMVKQAPTIQEVMPRFLEFCEGENVPIIGHNIMFDYSFLKYNATTLGYSFERKGIDTLQLARKYLKALKSRSLNNLCVHYDIKNEEAHRALSDAYATYELFERIKKDYDNSDDDIFMPKPLHWRPKKEKTITAKQKSYLKSLLHKNNLELSKSIDELTQSEASKKIDEIIFEYGRRA</sequence>
<dbReference type="InterPro" id="IPR006054">
    <property type="entry name" value="DnaQ"/>
</dbReference>
<feature type="domain" description="Exonuclease" evidence="2">
    <location>
        <begin position="3"/>
        <end position="169"/>
    </location>
</feature>
<dbReference type="GO" id="GO:0008408">
    <property type="term" value="F:3'-5' exonuclease activity"/>
    <property type="evidence" value="ECO:0007669"/>
    <property type="project" value="TreeGrafter"/>
</dbReference>
<gene>
    <name evidence="3" type="ORF">EDC19_2436</name>
</gene>
<dbReference type="GO" id="GO:0003887">
    <property type="term" value="F:DNA-directed DNA polymerase activity"/>
    <property type="evidence" value="ECO:0007669"/>
    <property type="project" value="InterPro"/>
</dbReference>
<name>A0A4R1MGJ3_9FIRM</name>
<evidence type="ECO:0000259" key="2">
    <source>
        <dbReference type="SMART" id="SM00479"/>
    </source>
</evidence>
<keyword evidence="1" id="KW-0540">Nuclease</keyword>
<dbReference type="GO" id="GO:0003677">
    <property type="term" value="F:DNA binding"/>
    <property type="evidence" value="ECO:0007669"/>
    <property type="project" value="InterPro"/>
</dbReference>
<keyword evidence="4" id="KW-1185">Reference proteome</keyword>
<protein>
    <submittedName>
        <fullName evidence="3">DNA polymerase-3 subunit alpha (Gram-positive type)</fullName>
    </submittedName>
</protein>
<dbReference type="OrthoDB" id="9776650at2"/>
<dbReference type="SMART" id="SM00479">
    <property type="entry name" value="EXOIII"/>
    <property type="match status" value="1"/>
</dbReference>
<dbReference type="InterPro" id="IPR036397">
    <property type="entry name" value="RNaseH_sf"/>
</dbReference>
<dbReference type="SUPFAM" id="SSF53098">
    <property type="entry name" value="Ribonuclease H-like"/>
    <property type="match status" value="1"/>
</dbReference>
<reference evidence="3 4" key="1">
    <citation type="submission" date="2019-03" db="EMBL/GenBank/DDBJ databases">
        <title>Genomic Encyclopedia of Type Strains, Phase IV (KMG-IV): sequencing the most valuable type-strain genomes for metagenomic binning, comparative biology and taxonomic classification.</title>
        <authorList>
            <person name="Goeker M."/>
        </authorList>
    </citation>
    <scope>NUCLEOTIDE SEQUENCE [LARGE SCALE GENOMIC DNA]</scope>
    <source>
        <strain evidence="3 4">DSM 24176</strain>
    </source>
</reference>
<dbReference type="InterPro" id="IPR013520">
    <property type="entry name" value="Ribonucl_H"/>
</dbReference>
<dbReference type="AlphaFoldDB" id="A0A4R1MGJ3"/>
<dbReference type="Proteomes" id="UP000294545">
    <property type="component" value="Unassembled WGS sequence"/>
</dbReference>
<dbReference type="Pfam" id="PF00929">
    <property type="entry name" value="RNase_T"/>
    <property type="match status" value="1"/>
</dbReference>
<dbReference type="FunFam" id="3.30.420.10:FF:000045">
    <property type="entry name" value="3'-5' exonuclease DinG"/>
    <property type="match status" value="1"/>
</dbReference>
<dbReference type="InterPro" id="IPR012337">
    <property type="entry name" value="RNaseH-like_sf"/>
</dbReference>
<accession>A0A4R1MGJ3</accession>
<proteinExistence type="predicted"/>
<dbReference type="GO" id="GO:0005829">
    <property type="term" value="C:cytosol"/>
    <property type="evidence" value="ECO:0007669"/>
    <property type="project" value="TreeGrafter"/>
</dbReference>
<dbReference type="Gene3D" id="3.30.420.10">
    <property type="entry name" value="Ribonuclease H-like superfamily/Ribonuclease H"/>
    <property type="match status" value="1"/>
</dbReference>
<comment type="caution">
    <text evidence="3">The sequence shown here is derived from an EMBL/GenBank/DDBJ whole genome shotgun (WGS) entry which is preliminary data.</text>
</comment>
<dbReference type="CDD" id="cd06127">
    <property type="entry name" value="DEDDh"/>
    <property type="match status" value="1"/>
</dbReference>
<evidence type="ECO:0000313" key="3">
    <source>
        <dbReference type="EMBL" id="TCK89023.1"/>
    </source>
</evidence>
<keyword evidence="1" id="KW-0269">Exonuclease</keyword>
<dbReference type="GO" id="GO:0045004">
    <property type="term" value="P:DNA replication proofreading"/>
    <property type="evidence" value="ECO:0007669"/>
    <property type="project" value="TreeGrafter"/>
</dbReference>
<keyword evidence="1" id="KW-0378">Hydrolase</keyword>
<dbReference type="PANTHER" id="PTHR30231:SF41">
    <property type="entry name" value="DNA POLYMERASE III SUBUNIT EPSILON"/>
    <property type="match status" value="1"/>
</dbReference>
<dbReference type="EMBL" id="SMGQ01000016">
    <property type="protein sequence ID" value="TCK89023.1"/>
    <property type="molecule type" value="Genomic_DNA"/>
</dbReference>
<dbReference type="RefSeq" id="WP_132283108.1">
    <property type="nucleotide sequence ID" value="NZ_SMGQ01000016.1"/>
</dbReference>
<organism evidence="3 4">
    <name type="scientific">Natranaerovirga hydrolytica</name>
    <dbReference type="NCBI Taxonomy" id="680378"/>
    <lineage>
        <taxon>Bacteria</taxon>
        <taxon>Bacillati</taxon>
        <taxon>Bacillota</taxon>
        <taxon>Clostridia</taxon>
        <taxon>Lachnospirales</taxon>
        <taxon>Natranaerovirgaceae</taxon>
        <taxon>Natranaerovirga</taxon>
    </lineage>
</organism>
<dbReference type="NCBIfam" id="TIGR00573">
    <property type="entry name" value="dnaq"/>
    <property type="match status" value="1"/>
</dbReference>
<evidence type="ECO:0000256" key="1">
    <source>
        <dbReference type="ARBA" id="ARBA00022839"/>
    </source>
</evidence>
<dbReference type="PANTHER" id="PTHR30231">
    <property type="entry name" value="DNA POLYMERASE III SUBUNIT EPSILON"/>
    <property type="match status" value="1"/>
</dbReference>
<evidence type="ECO:0000313" key="4">
    <source>
        <dbReference type="Proteomes" id="UP000294545"/>
    </source>
</evidence>